<dbReference type="Proteomes" id="UP001207605">
    <property type="component" value="Unassembled WGS sequence"/>
</dbReference>
<dbReference type="InterPro" id="IPR036388">
    <property type="entry name" value="WH-like_DNA-bd_sf"/>
</dbReference>
<dbReference type="InterPro" id="IPR005149">
    <property type="entry name" value="Tscrpt_reg_PadR_N"/>
</dbReference>
<dbReference type="EMBL" id="JAOQJV010000003">
    <property type="protein sequence ID" value="MCU6699388.1"/>
    <property type="molecule type" value="Genomic_DNA"/>
</dbReference>
<dbReference type="PANTHER" id="PTHR43252">
    <property type="entry name" value="TRANSCRIPTIONAL REGULATOR YQJI"/>
    <property type="match status" value="1"/>
</dbReference>
<evidence type="ECO:0000313" key="3">
    <source>
        <dbReference type="Proteomes" id="UP001207605"/>
    </source>
</evidence>
<sequence>MLILKLLSEKDMYGYEMIDTLRQKSQNVFEMKAGTLYPLLHSLEDKGLLTVYEQAAGGKTRKYYSLTKDGKGLLEKKTAEWKEYATAVEHVLALEV</sequence>
<organism evidence="2 3">
    <name type="scientific">Dorea ammoniilytica</name>
    <dbReference type="NCBI Taxonomy" id="2981788"/>
    <lineage>
        <taxon>Bacteria</taxon>
        <taxon>Bacillati</taxon>
        <taxon>Bacillota</taxon>
        <taxon>Clostridia</taxon>
        <taxon>Lachnospirales</taxon>
        <taxon>Lachnospiraceae</taxon>
        <taxon>Dorea</taxon>
    </lineage>
</organism>
<feature type="domain" description="Transcription regulator PadR N-terminal" evidence="1">
    <location>
        <begin position="3"/>
        <end position="75"/>
    </location>
</feature>
<accession>A0ABT2S4H2</accession>
<dbReference type="SUPFAM" id="SSF46785">
    <property type="entry name" value="Winged helix' DNA-binding domain"/>
    <property type="match status" value="1"/>
</dbReference>
<protein>
    <submittedName>
        <fullName evidence="2">PadR family transcriptional regulator</fullName>
    </submittedName>
</protein>
<keyword evidence="3" id="KW-1185">Reference proteome</keyword>
<dbReference type="PANTHER" id="PTHR43252:SF7">
    <property type="entry name" value="TRANSCRIPTIONAL REGULATOR YQJI"/>
    <property type="match status" value="1"/>
</dbReference>
<gene>
    <name evidence="2" type="ORF">OCV65_03935</name>
</gene>
<evidence type="ECO:0000259" key="1">
    <source>
        <dbReference type="Pfam" id="PF03551"/>
    </source>
</evidence>
<dbReference type="Pfam" id="PF03551">
    <property type="entry name" value="PadR"/>
    <property type="match status" value="1"/>
</dbReference>
<dbReference type="Gene3D" id="1.10.10.10">
    <property type="entry name" value="Winged helix-like DNA-binding domain superfamily/Winged helix DNA-binding domain"/>
    <property type="match status" value="1"/>
</dbReference>
<proteinExistence type="predicted"/>
<name>A0ABT2S4H2_9FIRM</name>
<comment type="caution">
    <text evidence="2">The sequence shown here is derived from an EMBL/GenBank/DDBJ whole genome shotgun (WGS) entry which is preliminary data.</text>
</comment>
<evidence type="ECO:0000313" key="2">
    <source>
        <dbReference type="EMBL" id="MCU6699388.1"/>
    </source>
</evidence>
<reference evidence="2 3" key="1">
    <citation type="journal article" date="2021" name="ISME Commun">
        <title>Automated analysis of genomic sequences facilitates high-throughput and comprehensive description of bacteria.</title>
        <authorList>
            <person name="Hitch T.C.A."/>
        </authorList>
    </citation>
    <scope>NUCLEOTIDE SEQUENCE [LARGE SCALE GENOMIC DNA]</scope>
    <source>
        <strain evidence="2 3">Sanger_02</strain>
    </source>
</reference>
<dbReference type="InterPro" id="IPR036390">
    <property type="entry name" value="WH_DNA-bd_sf"/>
</dbReference>